<reference evidence="1 2" key="1">
    <citation type="submission" date="2023-08" db="EMBL/GenBank/DDBJ databases">
        <title>Implementing the SeqCode for naming new Mesorhizobium species isolated from Vachellia karroo root nodules.</title>
        <authorList>
            <person name="Van Lill M."/>
        </authorList>
    </citation>
    <scope>NUCLEOTIDE SEQUENCE [LARGE SCALE GENOMIC DNA]</scope>
    <source>
        <strain evidence="1 2">VK4B</strain>
    </source>
</reference>
<dbReference type="RefSeq" id="WP_320322068.1">
    <property type="nucleotide sequence ID" value="NZ_JAVIIP010000028.1"/>
</dbReference>
<name>A0ABU5AX66_9HYPH</name>
<sequence length="86" mass="9533">MRSSPNRSAKVFELLDNRSLASVSGWWLAKRRAALGVTDDVLERLKARLRRSKHYALGAEPGHAVPIEPRRVLLPAQTVDAAFEGV</sequence>
<gene>
    <name evidence="1" type="ORF">RFM23_29790</name>
</gene>
<dbReference type="EMBL" id="JAVIIP010000028">
    <property type="protein sequence ID" value="MDX8541808.1"/>
    <property type="molecule type" value="Genomic_DNA"/>
</dbReference>
<keyword evidence="2" id="KW-1185">Reference proteome</keyword>
<accession>A0ABU5AX66</accession>
<evidence type="ECO:0000313" key="1">
    <source>
        <dbReference type="EMBL" id="MDX8541808.1"/>
    </source>
</evidence>
<organism evidence="1 2">
    <name type="scientific">Mesorhizobium abyssinicae</name>
    <dbReference type="NCBI Taxonomy" id="1209958"/>
    <lineage>
        <taxon>Bacteria</taxon>
        <taxon>Pseudomonadati</taxon>
        <taxon>Pseudomonadota</taxon>
        <taxon>Alphaproteobacteria</taxon>
        <taxon>Hyphomicrobiales</taxon>
        <taxon>Phyllobacteriaceae</taxon>
        <taxon>Mesorhizobium</taxon>
    </lineage>
</organism>
<comment type="caution">
    <text evidence="1">The sequence shown here is derived from an EMBL/GenBank/DDBJ whole genome shotgun (WGS) entry which is preliminary data.</text>
</comment>
<protein>
    <submittedName>
        <fullName evidence="1">Uncharacterized protein</fullName>
    </submittedName>
</protein>
<evidence type="ECO:0000313" key="2">
    <source>
        <dbReference type="Proteomes" id="UP001276564"/>
    </source>
</evidence>
<proteinExistence type="predicted"/>
<dbReference type="Proteomes" id="UP001276564">
    <property type="component" value="Unassembled WGS sequence"/>
</dbReference>